<dbReference type="PANTHER" id="PTHR12429:SF6">
    <property type="entry name" value="PROTEIN NEURALIZED"/>
    <property type="match status" value="1"/>
</dbReference>
<gene>
    <name evidence="6" type="ORF">BRAFLDRAFT_234190</name>
</gene>
<keyword evidence="1" id="KW-0479">Metal-binding</keyword>
<dbReference type="InParanoid" id="C3Z0M4"/>
<dbReference type="FunFam" id="2.60.120.920:FF:000005">
    <property type="entry name" value="Putative E3 ubiquitin-protein ligase NEURL1B"/>
    <property type="match status" value="1"/>
</dbReference>
<dbReference type="GO" id="GO:0008270">
    <property type="term" value="F:zinc ion binding"/>
    <property type="evidence" value="ECO:0007669"/>
    <property type="project" value="UniProtKB-KW"/>
</dbReference>
<dbReference type="InterPro" id="IPR006573">
    <property type="entry name" value="NHR_dom"/>
</dbReference>
<feature type="domain" description="NHR" evidence="5">
    <location>
        <begin position="1"/>
        <end position="156"/>
    </location>
</feature>
<evidence type="ECO:0000256" key="4">
    <source>
        <dbReference type="ARBA" id="ARBA00022833"/>
    </source>
</evidence>
<evidence type="ECO:0000259" key="5">
    <source>
        <dbReference type="PROSITE" id="PS51065"/>
    </source>
</evidence>
<reference evidence="6" key="1">
    <citation type="journal article" date="2008" name="Nature">
        <title>The amphioxus genome and the evolution of the chordate karyotype.</title>
        <authorList>
            <consortium name="US DOE Joint Genome Institute (JGI-PGF)"/>
            <person name="Putnam N.H."/>
            <person name="Butts T."/>
            <person name="Ferrier D.E.K."/>
            <person name="Furlong R.F."/>
            <person name="Hellsten U."/>
            <person name="Kawashima T."/>
            <person name="Robinson-Rechavi M."/>
            <person name="Shoguchi E."/>
            <person name="Terry A."/>
            <person name="Yu J.-K."/>
            <person name="Benito-Gutierrez E.L."/>
            <person name="Dubchak I."/>
            <person name="Garcia-Fernandez J."/>
            <person name="Gibson-Brown J.J."/>
            <person name="Grigoriev I.V."/>
            <person name="Horton A.C."/>
            <person name="de Jong P.J."/>
            <person name="Jurka J."/>
            <person name="Kapitonov V.V."/>
            <person name="Kohara Y."/>
            <person name="Kuroki Y."/>
            <person name="Lindquist E."/>
            <person name="Lucas S."/>
            <person name="Osoegawa K."/>
            <person name="Pennacchio L.A."/>
            <person name="Salamov A.A."/>
            <person name="Satou Y."/>
            <person name="Sauka-Spengler T."/>
            <person name="Schmutz J."/>
            <person name="Shin-I T."/>
            <person name="Toyoda A."/>
            <person name="Bronner-Fraser M."/>
            <person name="Fujiyama A."/>
            <person name="Holland L.Z."/>
            <person name="Holland P.W.H."/>
            <person name="Satoh N."/>
            <person name="Rokhsar D.S."/>
        </authorList>
    </citation>
    <scope>NUCLEOTIDE SEQUENCE [LARGE SCALE GENOMIC DNA]</scope>
    <source>
        <strain evidence="6">S238N-H82</strain>
        <tissue evidence="6">Testes</tissue>
    </source>
</reference>
<dbReference type="InterPro" id="IPR037962">
    <property type="entry name" value="Neuralized"/>
</dbReference>
<evidence type="ECO:0000313" key="6">
    <source>
        <dbReference type="EMBL" id="EEN53904.1"/>
    </source>
</evidence>
<evidence type="ECO:0000256" key="1">
    <source>
        <dbReference type="ARBA" id="ARBA00022723"/>
    </source>
</evidence>
<dbReference type="EMBL" id="GG666569">
    <property type="protein sequence ID" value="EEN53904.1"/>
    <property type="molecule type" value="Genomic_DNA"/>
</dbReference>
<dbReference type="STRING" id="7739.C3Z0M4"/>
<dbReference type="InterPro" id="IPR043136">
    <property type="entry name" value="B30.2/SPRY_sf"/>
</dbReference>
<keyword evidence="2" id="KW-0677">Repeat</keyword>
<proteinExistence type="predicted"/>
<dbReference type="PANTHER" id="PTHR12429">
    <property type="entry name" value="NEURALIZED"/>
    <property type="match status" value="1"/>
</dbReference>
<dbReference type="Pfam" id="PF07177">
    <property type="entry name" value="Neuralized"/>
    <property type="match status" value="1"/>
</dbReference>
<dbReference type="AlphaFoldDB" id="C3Z0M4"/>
<evidence type="ECO:0000256" key="3">
    <source>
        <dbReference type="ARBA" id="ARBA00022771"/>
    </source>
</evidence>
<dbReference type="Gene3D" id="2.60.120.920">
    <property type="match status" value="1"/>
</dbReference>
<organism>
    <name type="scientific">Branchiostoma floridae</name>
    <name type="common">Florida lancelet</name>
    <name type="synonym">Amphioxus</name>
    <dbReference type="NCBI Taxonomy" id="7739"/>
    <lineage>
        <taxon>Eukaryota</taxon>
        <taxon>Metazoa</taxon>
        <taxon>Chordata</taxon>
        <taxon>Cephalochordata</taxon>
        <taxon>Leptocardii</taxon>
        <taxon>Amphioxiformes</taxon>
        <taxon>Branchiostomatidae</taxon>
        <taxon>Branchiostoma</taxon>
    </lineage>
</organism>
<dbReference type="SMART" id="SM00588">
    <property type="entry name" value="NEUZ"/>
    <property type="match status" value="1"/>
</dbReference>
<evidence type="ECO:0000256" key="2">
    <source>
        <dbReference type="ARBA" id="ARBA00022737"/>
    </source>
</evidence>
<accession>C3Z0M4</accession>
<dbReference type="eggNOG" id="KOG4625">
    <property type="taxonomic scope" value="Eukaryota"/>
</dbReference>
<keyword evidence="4" id="KW-0862">Zinc</keyword>
<name>C3Z0M4_BRAFL</name>
<dbReference type="PROSITE" id="PS51065">
    <property type="entry name" value="NHR"/>
    <property type="match status" value="1"/>
</dbReference>
<sequence>MFNTTSHGSNIIIEYGNSVARSKNSQSDGIVFSDRPIEIEERVHMSLVFARRKTCKGGETMSVGFTSEDPNSIVNLPSLCHPDLSQRNGFWLNPIPDKFVRQENVVSFWATTEGHVLYAINGVRRGLLFSGVDTGTPLWAIIDIHGRAIGVQIVGKT</sequence>
<protein>
    <recommendedName>
        <fullName evidence="5">NHR domain-containing protein</fullName>
    </recommendedName>
</protein>
<keyword evidence="3" id="KW-0863">Zinc-finger</keyword>